<dbReference type="EC" id="2.7.13.3" evidence="3"/>
<keyword evidence="8" id="KW-1133">Transmembrane helix</keyword>
<dbReference type="EMBL" id="BSPD01000039">
    <property type="protein sequence ID" value="GLS26100.1"/>
    <property type="molecule type" value="Genomic_DNA"/>
</dbReference>
<gene>
    <name evidence="11" type="ORF">GCM10007877_18150</name>
</gene>
<sequence length="229" mass="25315">MVDNASSDFSLILASSVHDMKNSLGMLLHSLEEAIADTPVQSERQARQFATLQYEASRINGELIQLLSIYRMQENRMPIVIDDCYLEDVIEEQVARNHMLFETRGVQVEVDCDSDLNWYFDGELVGSVINNILVNCARYSKEKILVNAAIVDEVLELRISDDGFGYPDVMLEAPAALSQSAGFESGSTNLGLFFAVKVATMHTRGEMGGEVKLSNNSVLGGGEFLLRIP</sequence>
<dbReference type="Gene3D" id="3.30.565.10">
    <property type="entry name" value="Histidine kinase-like ATPase, C-terminal domain"/>
    <property type="match status" value="1"/>
</dbReference>
<dbReference type="SUPFAM" id="SSF55874">
    <property type="entry name" value="ATPase domain of HSP90 chaperone/DNA topoisomerase II/histidine kinase"/>
    <property type="match status" value="1"/>
</dbReference>
<keyword evidence="5" id="KW-0808">Transferase</keyword>
<evidence type="ECO:0000256" key="4">
    <source>
        <dbReference type="ARBA" id="ARBA00022475"/>
    </source>
</evidence>
<name>A0AA37T3M9_9GAMM</name>
<evidence type="ECO:0000259" key="10">
    <source>
        <dbReference type="PROSITE" id="PS50109"/>
    </source>
</evidence>
<dbReference type="Proteomes" id="UP001156870">
    <property type="component" value="Unassembled WGS sequence"/>
</dbReference>
<dbReference type="InterPro" id="IPR036890">
    <property type="entry name" value="HATPase_C_sf"/>
</dbReference>
<comment type="caution">
    <text evidence="11">The sequence shown here is derived from an EMBL/GenBank/DDBJ whole genome shotgun (WGS) entry which is preliminary data.</text>
</comment>
<dbReference type="InterPro" id="IPR003594">
    <property type="entry name" value="HATPase_dom"/>
</dbReference>
<comment type="catalytic activity">
    <reaction evidence="1">
        <text>ATP + protein L-histidine = ADP + protein N-phospho-L-histidine.</text>
        <dbReference type="EC" id="2.7.13.3"/>
    </reaction>
</comment>
<reference evidence="11 12" key="1">
    <citation type="journal article" date="2014" name="Int. J. Syst. Evol. Microbiol.">
        <title>Complete genome sequence of Corynebacterium casei LMG S-19264T (=DSM 44701T), isolated from a smear-ripened cheese.</title>
        <authorList>
            <consortium name="US DOE Joint Genome Institute (JGI-PGF)"/>
            <person name="Walter F."/>
            <person name="Albersmeier A."/>
            <person name="Kalinowski J."/>
            <person name="Ruckert C."/>
        </authorList>
    </citation>
    <scope>NUCLEOTIDE SEQUENCE [LARGE SCALE GENOMIC DNA]</scope>
    <source>
        <strain evidence="11 12">NBRC 110095</strain>
    </source>
</reference>
<dbReference type="PROSITE" id="PS50109">
    <property type="entry name" value="HIS_KIN"/>
    <property type="match status" value="1"/>
</dbReference>
<evidence type="ECO:0000256" key="5">
    <source>
        <dbReference type="ARBA" id="ARBA00022679"/>
    </source>
</evidence>
<keyword evidence="9" id="KW-0472">Membrane</keyword>
<evidence type="ECO:0000256" key="1">
    <source>
        <dbReference type="ARBA" id="ARBA00000085"/>
    </source>
</evidence>
<dbReference type="GO" id="GO:0016036">
    <property type="term" value="P:cellular response to phosphate starvation"/>
    <property type="evidence" value="ECO:0007669"/>
    <property type="project" value="TreeGrafter"/>
</dbReference>
<feature type="domain" description="Histidine kinase" evidence="10">
    <location>
        <begin position="15"/>
        <end position="229"/>
    </location>
</feature>
<dbReference type="GO" id="GO:0004721">
    <property type="term" value="F:phosphoprotein phosphatase activity"/>
    <property type="evidence" value="ECO:0007669"/>
    <property type="project" value="TreeGrafter"/>
</dbReference>
<keyword evidence="12" id="KW-1185">Reference proteome</keyword>
<dbReference type="RefSeq" id="WP_232593000.1">
    <property type="nucleotide sequence ID" value="NZ_BSPD01000039.1"/>
</dbReference>
<evidence type="ECO:0000256" key="8">
    <source>
        <dbReference type="ARBA" id="ARBA00022989"/>
    </source>
</evidence>
<dbReference type="AlphaFoldDB" id="A0AA37T3M9"/>
<proteinExistence type="predicted"/>
<accession>A0AA37T3M9</accession>
<dbReference type="InterPro" id="IPR005467">
    <property type="entry name" value="His_kinase_dom"/>
</dbReference>
<dbReference type="InterPro" id="IPR050351">
    <property type="entry name" value="BphY/WalK/GraS-like"/>
</dbReference>
<dbReference type="GO" id="GO:0005886">
    <property type="term" value="C:plasma membrane"/>
    <property type="evidence" value="ECO:0007669"/>
    <property type="project" value="UniProtKB-SubCell"/>
</dbReference>
<evidence type="ECO:0000256" key="9">
    <source>
        <dbReference type="ARBA" id="ARBA00023136"/>
    </source>
</evidence>
<dbReference type="PANTHER" id="PTHR45453:SF2">
    <property type="entry name" value="HISTIDINE KINASE"/>
    <property type="match status" value="1"/>
</dbReference>
<keyword evidence="4" id="KW-1003">Cell membrane</keyword>
<comment type="subcellular location">
    <subcellularLocation>
        <location evidence="2">Cell membrane</location>
        <topology evidence="2">Multi-pass membrane protein</topology>
    </subcellularLocation>
</comment>
<organism evidence="11 12">
    <name type="scientific">Marinibactrum halimedae</name>
    <dbReference type="NCBI Taxonomy" id="1444977"/>
    <lineage>
        <taxon>Bacteria</taxon>
        <taxon>Pseudomonadati</taxon>
        <taxon>Pseudomonadota</taxon>
        <taxon>Gammaproteobacteria</taxon>
        <taxon>Cellvibrionales</taxon>
        <taxon>Cellvibrionaceae</taxon>
        <taxon>Marinibactrum</taxon>
    </lineage>
</organism>
<evidence type="ECO:0000256" key="7">
    <source>
        <dbReference type="ARBA" id="ARBA00022777"/>
    </source>
</evidence>
<evidence type="ECO:0000256" key="2">
    <source>
        <dbReference type="ARBA" id="ARBA00004651"/>
    </source>
</evidence>
<keyword evidence="6" id="KW-0812">Transmembrane</keyword>
<dbReference type="Pfam" id="PF02518">
    <property type="entry name" value="HATPase_c"/>
    <property type="match status" value="1"/>
</dbReference>
<dbReference type="GO" id="GO:0000155">
    <property type="term" value="F:phosphorelay sensor kinase activity"/>
    <property type="evidence" value="ECO:0007669"/>
    <property type="project" value="TreeGrafter"/>
</dbReference>
<keyword evidence="7 11" id="KW-0418">Kinase</keyword>
<dbReference type="PANTHER" id="PTHR45453">
    <property type="entry name" value="PHOSPHATE REGULON SENSOR PROTEIN PHOR"/>
    <property type="match status" value="1"/>
</dbReference>
<protein>
    <recommendedName>
        <fullName evidence="3">histidine kinase</fullName>
        <ecNumber evidence="3">2.7.13.3</ecNumber>
    </recommendedName>
</protein>
<evidence type="ECO:0000313" key="12">
    <source>
        <dbReference type="Proteomes" id="UP001156870"/>
    </source>
</evidence>
<evidence type="ECO:0000256" key="6">
    <source>
        <dbReference type="ARBA" id="ARBA00022692"/>
    </source>
</evidence>
<evidence type="ECO:0000313" key="11">
    <source>
        <dbReference type="EMBL" id="GLS26100.1"/>
    </source>
</evidence>
<evidence type="ECO:0000256" key="3">
    <source>
        <dbReference type="ARBA" id="ARBA00012438"/>
    </source>
</evidence>